<comment type="caution">
    <text evidence="2">The sequence shown here is derived from an EMBL/GenBank/DDBJ whole genome shotgun (WGS) entry which is preliminary data.</text>
</comment>
<feature type="region of interest" description="Disordered" evidence="1">
    <location>
        <begin position="65"/>
        <end position="84"/>
    </location>
</feature>
<evidence type="ECO:0000256" key="1">
    <source>
        <dbReference type="SAM" id="MobiDB-lite"/>
    </source>
</evidence>
<protein>
    <submittedName>
        <fullName evidence="2">Uncharacterized protein</fullName>
    </submittedName>
</protein>
<organism evidence="2 3">
    <name type="scientific">Mycolicibacterium holsaticum</name>
    <dbReference type="NCBI Taxonomy" id="152142"/>
    <lineage>
        <taxon>Bacteria</taxon>
        <taxon>Bacillati</taxon>
        <taxon>Actinomycetota</taxon>
        <taxon>Actinomycetes</taxon>
        <taxon>Mycobacteriales</taxon>
        <taxon>Mycobacteriaceae</taxon>
        <taxon>Mycolicibacterium</taxon>
    </lineage>
</organism>
<keyword evidence="3" id="KW-1185">Reference proteome</keyword>
<dbReference type="Proteomes" id="UP000094243">
    <property type="component" value="Unassembled WGS sequence"/>
</dbReference>
<reference evidence="3" key="1">
    <citation type="submission" date="2016-09" db="EMBL/GenBank/DDBJ databases">
        <authorList>
            <person name="Greninger A.L."/>
            <person name="Jerome K.R."/>
            <person name="Mcnair B."/>
            <person name="Wallis C."/>
            <person name="Fang F."/>
        </authorList>
    </citation>
    <scope>NUCLEOTIDE SEQUENCE [LARGE SCALE GENOMIC DNA]</scope>
    <source>
        <strain evidence="3">M7</strain>
    </source>
</reference>
<proteinExistence type="predicted"/>
<name>A0A1E3RFJ4_9MYCO</name>
<dbReference type="EMBL" id="MIGZ01000116">
    <property type="protein sequence ID" value="ODQ88623.1"/>
    <property type="molecule type" value="Genomic_DNA"/>
</dbReference>
<evidence type="ECO:0000313" key="2">
    <source>
        <dbReference type="EMBL" id="ODQ88623.1"/>
    </source>
</evidence>
<dbReference type="AlphaFoldDB" id="A0A1E3RFJ4"/>
<accession>A0A1E3RFJ4</accession>
<gene>
    <name evidence="2" type="ORF">BHQ17_18330</name>
</gene>
<sequence length="84" mass="9205">MYWTSTSRLETPMLALIESRILALIESGTVASIGFLTGAQPAASRAAESRRAAAQLHDHATLVDRCRDTKLQHQQRADRAATSR</sequence>
<evidence type="ECO:0000313" key="3">
    <source>
        <dbReference type="Proteomes" id="UP000094243"/>
    </source>
</evidence>